<dbReference type="GO" id="GO:0017147">
    <property type="term" value="F:Wnt-protein binding"/>
    <property type="evidence" value="ECO:0007669"/>
    <property type="project" value="TreeGrafter"/>
</dbReference>
<dbReference type="Proteomes" id="UP000008237">
    <property type="component" value="Unassembled WGS sequence"/>
</dbReference>
<dbReference type="SUPFAM" id="SSF57184">
    <property type="entry name" value="Growth factor receptor domain"/>
    <property type="match status" value="2"/>
</dbReference>
<dbReference type="InParanoid" id="E2BGJ0"/>
<evidence type="ECO:0000259" key="13">
    <source>
        <dbReference type="PROSITE" id="PS50993"/>
    </source>
</evidence>
<dbReference type="Gene3D" id="2.40.155.10">
    <property type="entry name" value="Green fluorescent protein"/>
    <property type="match status" value="1"/>
</dbReference>
<feature type="domain" description="NIDO" evidence="14">
    <location>
        <begin position="30"/>
        <end position="179"/>
    </location>
</feature>
<dbReference type="GO" id="GO:0060070">
    <property type="term" value="P:canonical Wnt signaling pathway"/>
    <property type="evidence" value="ECO:0007669"/>
    <property type="project" value="TreeGrafter"/>
</dbReference>
<dbReference type="OMA" id="PGTGNQF"/>
<proteinExistence type="predicted"/>
<dbReference type="InterPro" id="IPR009017">
    <property type="entry name" value="GFP"/>
</dbReference>
<feature type="disulfide bond" evidence="10">
    <location>
        <begin position="777"/>
        <end position="794"/>
    </location>
</feature>
<dbReference type="CDD" id="cd00255">
    <property type="entry name" value="nidG2"/>
    <property type="match status" value="1"/>
</dbReference>
<feature type="domain" description="EGF-like" evidence="12">
    <location>
        <begin position="510"/>
        <end position="550"/>
    </location>
</feature>
<dbReference type="Gene3D" id="2.10.25.10">
    <property type="entry name" value="Laminin"/>
    <property type="match status" value="8"/>
</dbReference>
<evidence type="ECO:0000256" key="7">
    <source>
        <dbReference type="ARBA" id="ARBA00022837"/>
    </source>
</evidence>
<reference evidence="15 16" key="1">
    <citation type="journal article" date="2010" name="Science">
        <title>Genomic comparison of the ants Camponotus floridanus and Harpegnathos saltator.</title>
        <authorList>
            <person name="Bonasio R."/>
            <person name="Zhang G."/>
            <person name="Ye C."/>
            <person name="Mutti N.S."/>
            <person name="Fang X."/>
            <person name="Qin N."/>
            <person name="Donahue G."/>
            <person name="Yang P."/>
            <person name="Li Q."/>
            <person name="Li C."/>
            <person name="Zhang P."/>
            <person name="Huang Z."/>
            <person name="Berger S.L."/>
            <person name="Reinberg D."/>
            <person name="Wang J."/>
            <person name="Liebig J."/>
        </authorList>
    </citation>
    <scope>NUCLEOTIDE SEQUENCE [LARGE SCALE GENOMIC DNA]</scope>
    <source>
        <strain evidence="15 16">R22 G/1</strain>
    </source>
</reference>
<dbReference type="SMART" id="SM00682">
    <property type="entry name" value="G2F"/>
    <property type="match status" value="1"/>
</dbReference>
<comment type="subcellular location">
    <subcellularLocation>
        <location evidence="1">Secreted</location>
        <location evidence="1">Extracellular space</location>
        <location evidence="1">Extracellular matrix</location>
    </subcellularLocation>
</comment>
<feature type="domain" description="EGF-like" evidence="12">
    <location>
        <begin position="852"/>
        <end position="892"/>
    </location>
</feature>
<accession>E2BGJ0</accession>
<keyword evidence="7" id="KW-0106">Calcium</keyword>
<dbReference type="PROSITE" id="PS50993">
    <property type="entry name" value="NIDOGEN_G2"/>
    <property type="match status" value="1"/>
</dbReference>
<gene>
    <name evidence="15" type="ORF">EAI_06377</name>
</gene>
<feature type="domain" description="EGF-like" evidence="12">
    <location>
        <begin position="767"/>
        <end position="806"/>
    </location>
</feature>
<keyword evidence="6" id="KW-0677">Repeat</keyword>
<feature type="domain" description="EGF-like" evidence="12">
    <location>
        <begin position="727"/>
        <end position="766"/>
    </location>
</feature>
<keyword evidence="5" id="KW-0732">Signal</keyword>
<evidence type="ECO:0000256" key="3">
    <source>
        <dbReference type="ARBA" id="ARBA00022530"/>
    </source>
</evidence>
<protein>
    <submittedName>
        <fullName evidence="15">Nidogen-2</fullName>
    </submittedName>
</protein>
<dbReference type="GO" id="GO:0005886">
    <property type="term" value="C:plasma membrane"/>
    <property type="evidence" value="ECO:0007669"/>
    <property type="project" value="TreeGrafter"/>
</dbReference>
<keyword evidence="9" id="KW-0325">Glycoprotein</keyword>
<dbReference type="InterPro" id="IPR006605">
    <property type="entry name" value="G2_nidogen/fibulin_G2F"/>
</dbReference>
<feature type="domain" description="Nidogen G2 beta-barrel" evidence="13">
    <location>
        <begin position="243"/>
        <end position="469"/>
    </location>
</feature>
<evidence type="ECO:0000256" key="8">
    <source>
        <dbReference type="ARBA" id="ARBA00023157"/>
    </source>
</evidence>
<evidence type="ECO:0000313" key="16">
    <source>
        <dbReference type="Proteomes" id="UP000008237"/>
    </source>
</evidence>
<feature type="domain" description="EGF-like" evidence="12">
    <location>
        <begin position="808"/>
        <end position="850"/>
    </location>
</feature>
<evidence type="ECO:0000256" key="2">
    <source>
        <dbReference type="ARBA" id="ARBA00022525"/>
    </source>
</evidence>
<keyword evidence="3" id="KW-0272">Extracellular matrix</keyword>
<dbReference type="SUPFAM" id="SSF63825">
    <property type="entry name" value="YWTD domain"/>
    <property type="match status" value="1"/>
</dbReference>
<feature type="repeat" description="LDL-receptor class B" evidence="11">
    <location>
        <begin position="1030"/>
        <end position="1072"/>
    </location>
</feature>
<dbReference type="InterPro" id="IPR024731">
    <property type="entry name" value="NELL2-like_EGF"/>
</dbReference>
<dbReference type="InterPro" id="IPR000033">
    <property type="entry name" value="LDLR_classB_rpt"/>
</dbReference>
<evidence type="ECO:0000256" key="10">
    <source>
        <dbReference type="PROSITE-ProRule" id="PRU00076"/>
    </source>
</evidence>
<feature type="repeat" description="LDL-receptor class B" evidence="11">
    <location>
        <begin position="1073"/>
        <end position="1118"/>
    </location>
</feature>
<dbReference type="Pfam" id="PF00058">
    <property type="entry name" value="Ldl_recept_b"/>
    <property type="match status" value="1"/>
</dbReference>
<dbReference type="InterPro" id="IPR011042">
    <property type="entry name" value="6-blade_b-propeller_TolB-like"/>
</dbReference>
<dbReference type="OrthoDB" id="6375837at2759"/>
<feature type="non-terminal residue" evidence="15">
    <location>
        <position position="1"/>
    </location>
</feature>
<dbReference type="GO" id="GO:0005509">
    <property type="term" value="F:calcium ion binding"/>
    <property type="evidence" value="ECO:0007669"/>
    <property type="project" value="InterPro"/>
</dbReference>
<dbReference type="FunCoup" id="E2BGJ0">
    <property type="interactions" value="29"/>
</dbReference>
<dbReference type="CDD" id="cd00054">
    <property type="entry name" value="EGF_CA"/>
    <property type="match status" value="1"/>
</dbReference>
<evidence type="ECO:0000256" key="11">
    <source>
        <dbReference type="PROSITE-ProRule" id="PRU00461"/>
    </source>
</evidence>
<evidence type="ECO:0000256" key="5">
    <source>
        <dbReference type="ARBA" id="ARBA00022729"/>
    </source>
</evidence>
<evidence type="ECO:0000313" key="15">
    <source>
        <dbReference type="EMBL" id="EFN85183.1"/>
    </source>
</evidence>
<dbReference type="PROSITE" id="PS51120">
    <property type="entry name" value="LDLRB"/>
    <property type="match status" value="2"/>
</dbReference>
<keyword evidence="8 10" id="KW-1015">Disulfide bond</keyword>
<dbReference type="InterPro" id="IPR009030">
    <property type="entry name" value="Growth_fac_rcpt_cys_sf"/>
</dbReference>
<dbReference type="SMART" id="SM00179">
    <property type="entry name" value="EGF_CA"/>
    <property type="match status" value="5"/>
</dbReference>
<dbReference type="PANTHER" id="PTHR46513">
    <property type="entry name" value="VITELLOGENIN RECEPTOR-LIKE PROTEIN-RELATED-RELATED"/>
    <property type="match status" value="1"/>
</dbReference>
<keyword evidence="4 10" id="KW-0245">EGF-like domain</keyword>
<dbReference type="InterPro" id="IPR003886">
    <property type="entry name" value="NIDO_dom"/>
</dbReference>
<name>E2BGJ0_HARSA</name>
<sequence length="1251" mass="138519">VNGNGVLSFARAMQRFFNIAFPLDDPVISPLYTHVDTRASGTVYWRETDSAEILARTGGLVRSAFKDAAEFVPTHVFLATWLDVGYYNQRKDKMNTYQVAISSNCTHSFVELLYPENGIQWIQGESHPNGLPDAKAQAGFMSEGKMYTLRGSGTDQIQNVDKWSNVNRPGQWLFQIGPIDEGGNVETPDSIEDTMTMHQAASCRTGATTCHSKATCIEYEIGFCCTCKQGYFGNGRSCQPNDVPLRVIGRVSGDINGIEFPSRDLQCYVQTQDGRTYTALSRMPEEIGASFLLLGNLGFVIGWLFAKSIKDTENGYELTGGLFNHTADLVFPSTGDKVTIRSNYLGLDVFGQLKMEANIKGTVPYLDPDTMVDYSDYDELYTRAQPGVIRTQSERTCKLSHNGNEREIAYTQEQIITYQECPYAIFDPEDDTTRLKFSRGLTSYEAPEGIVRFAVNTKITPLEEEDPCIQGQETCGIHSSCVVEGDSFKCVCHTGYQYLYDMDGSAVCVDVNECTAGNHMCSPNAQCINQEGSHLCHCRHGFTGDGRVCERLPSCEDTRCGAYERCTMIDGAPTCTCMSGFEKTDQGCSSVQHVTCNEEDNCSPYAFCSFEKDRKNHVCICMPGYVGDGYTCYAESDVTTTDAPPQPQCVLDMCWCPDGWYFHNNACVRREEGYPSTTDYDERDLSCNVMNRCHPYAQCIYMTNTGEYECRCSQGYEGDGYMECTKTEVSCFEVDHCDPNASCQSDEPVPKCVCNPGYQGDGTLCQPIDECTEDSDCRKNERCTLHPSSSRYECTCKPKYTQVGDECVLTDCSINPSECHENAQCTPVGDDKYKCVCLSGYHGDGIGQCVQDHIGCNVVNNCGRNAVCAYDNQSHANYVCMCQPGYYGDGFTCYPQFSCMDDPSLCSPDATCVSVGENIFACVCNDGYTGDGANCKRRPKHEANFLLVNQGMATHRIPFIPTQQNPGYPIYIAYTQMAIALDIDCFDGKAYSSDITGNRIVQLSYNGSISETFIPKVSSPEGLSVDWVSRNIFWTDSGKTTVEVASLLTKKRKVLVSDGLVNPRGIAVHPYRGKIFWSDWNRASPKLEWANEDGTDRAIFLQGDYVKLPNSLSIDWSTDELCWADAGTFTISCVEIDSKEVSVVANELTYPFGLAISQNYYYWTDWKTHKIEVCMKSTGEKRTPLSVPPGGSGKLYGIVVVPESCPSATNVCQYDNGRCSKDQLCLPDGQAGRTCVCADDATGPCTDSRYQ</sequence>
<evidence type="ECO:0000256" key="1">
    <source>
        <dbReference type="ARBA" id="ARBA00004498"/>
    </source>
</evidence>
<dbReference type="InterPro" id="IPR001881">
    <property type="entry name" value="EGF-like_Ca-bd_dom"/>
</dbReference>
<keyword evidence="16" id="KW-1185">Reference proteome</keyword>
<dbReference type="GO" id="GO:0007160">
    <property type="term" value="P:cell-matrix adhesion"/>
    <property type="evidence" value="ECO:0007669"/>
    <property type="project" value="InterPro"/>
</dbReference>
<dbReference type="SMART" id="SM00181">
    <property type="entry name" value="EGF"/>
    <property type="match status" value="12"/>
</dbReference>
<dbReference type="PROSITE" id="PS50026">
    <property type="entry name" value="EGF_3"/>
    <property type="match status" value="7"/>
</dbReference>
<keyword evidence="2" id="KW-0964">Secreted</keyword>
<dbReference type="SMART" id="SM00135">
    <property type="entry name" value="LY"/>
    <property type="match status" value="4"/>
</dbReference>
<evidence type="ECO:0000256" key="9">
    <source>
        <dbReference type="ARBA" id="ARBA00023180"/>
    </source>
</evidence>
<comment type="caution">
    <text evidence="10">Lacks conserved residue(s) required for the propagation of feature annotation.</text>
</comment>
<dbReference type="STRING" id="610380.E2BGJ0"/>
<dbReference type="AlphaFoldDB" id="E2BGJ0"/>
<dbReference type="Pfam" id="PF06119">
    <property type="entry name" value="NIDO"/>
    <property type="match status" value="1"/>
</dbReference>
<feature type="disulfide bond" evidence="10">
    <location>
        <begin position="693"/>
        <end position="710"/>
    </location>
</feature>
<dbReference type="FunFam" id="2.120.10.30:FF:000241">
    <property type="entry name" value="Low-density lipoprotein receptor-related protein 6"/>
    <property type="match status" value="1"/>
</dbReference>
<dbReference type="Pfam" id="PF07474">
    <property type="entry name" value="G2F"/>
    <property type="match status" value="1"/>
</dbReference>
<evidence type="ECO:0000259" key="12">
    <source>
        <dbReference type="PROSITE" id="PS50026"/>
    </source>
</evidence>
<dbReference type="SMART" id="SM00539">
    <property type="entry name" value="NIDO"/>
    <property type="match status" value="1"/>
</dbReference>
<dbReference type="EMBL" id="GL448189">
    <property type="protein sequence ID" value="EFN85183.1"/>
    <property type="molecule type" value="Genomic_DNA"/>
</dbReference>
<dbReference type="PROSITE" id="PS01186">
    <property type="entry name" value="EGF_2"/>
    <property type="match status" value="8"/>
</dbReference>
<dbReference type="PROSITE" id="PS51220">
    <property type="entry name" value="NIDO"/>
    <property type="match status" value="1"/>
</dbReference>
<dbReference type="GO" id="GO:0042813">
    <property type="term" value="F:Wnt receptor activity"/>
    <property type="evidence" value="ECO:0007669"/>
    <property type="project" value="TreeGrafter"/>
</dbReference>
<dbReference type="FunFam" id="2.10.25.10:FF:000038">
    <property type="entry name" value="Fibrillin 2"/>
    <property type="match status" value="1"/>
</dbReference>
<dbReference type="SUPFAM" id="SSF54511">
    <property type="entry name" value="GFP-like"/>
    <property type="match status" value="1"/>
</dbReference>
<dbReference type="Gene3D" id="2.120.10.30">
    <property type="entry name" value="TolB, C-terminal domain"/>
    <property type="match status" value="1"/>
</dbReference>
<dbReference type="Pfam" id="PF12947">
    <property type="entry name" value="EGF_3"/>
    <property type="match status" value="4"/>
</dbReference>
<dbReference type="InterPro" id="IPR050778">
    <property type="entry name" value="Cueball_EGF_LRP_Nidogen"/>
</dbReference>
<dbReference type="InterPro" id="IPR000742">
    <property type="entry name" value="EGF"/>
</dbReference>
<feature type="domain" description="EGF-like" evidence="12">
    <location>
        <begin position="895"/>
        <end position="936"/>
    </location>
</feature>
<evidence type="ECO:0000256" key="4">
    <source>
        <dbReference type="ARBA" id="ARBA00022536"/>
    </source>
</evidence>
<feature type="domain" description="EGF-like" evidence="12">
    <location>
        <begin position="683"/>
        <end position="725"/>
    </location>
</feature>
<evidence type="ECO:0000256" key="6">
    <source>
        <dbReference type="ARBA" id="ARBA00022737"/>
    </source>
</evidence>
<dbReference type="PANTHER" id="PTHR46513:SF13">
    <property type="entry name" value="EGF-LIKE DOMAIN-CONTAINING PROTEIN"/>
    <property type="match status" value="1"/>
</dbReference>
<organism evidence="16">
    <name type="scientific">Harpegnathos saltator</name>
    <name type="common">Jerdon's jumping ant</name>
    <dbReference type="NCBI Taxonomy" id="610380"/>
    <lineage>
        <taxon>Eukaryota</taxon>
        <taxon>Metazoa</taxon>
        <taxon>Ecdysozoa</taxon>
        <taxon>Arthropoda</taxon>
        <taxon>Hexapoda</taxon>
        <taxon>Insecta</taxon>
        <taxon>Pterygota</taxon>
        <taxon>Neoptera</taxon>
        <taxon>Endopterygota</taxon>
        <taxon>Hymenoptera</taxon>
        <taxon>Apocrita</taxon>
        <taxon>Aculeata</taxon>
        <taxon>Formicoidea</taxon>
        <taxon>Formicidae</taxon>
        <taxon>Ponerinae</taxon>
        <taxon>Ponerini</taxon>
        <taxon>Harpegnathos</taxon>
    </lineage>
</organism>
<evidence type="ECO:0000259" key="14">
    <source>
        <dbReference type="PROSITE" id="PS51220"/>
    </source>
</evidence>